<keyword evidence="5" id="KW-1185">Reference proteome</keyword>
<reference evidence="2 4" key="2">
    <citation type="submission" date="2018-06" db="EMBL/GenBank/DDBJ databases">
        <title>Genomic Encyclopedia of Type Strains, Phase III (KMG-III): the genomes of soil and plant-associated and newly described type strains.</title>
        <authorList>
            <person name="Whitman W."/>
        </authorList>
    </citation>
    <scope>NUCLEOTIDE SEQUENCE [LARGE SCALE GENOMIC DNA]</scope>
    <source>
        <strain evidence="2 4">CGMCC 1.15366</strain>
    </source>
</reference>
<dbReference type="Pfam" id="PF10688">
    <property type="entry name" value="Imp-YgjV"/>
    <property type="match status" value="1"/>
</dbReference>
<dbReference type="Proteomes" id="UP000249203">
    <property type="component" value="Unassembled WGS sequence"/>
</dbReference>
<reference evidence="3 5" key="1">
    <citation type="journal article" date="2018" name="Front. Microbiol.">
        <title>Genome-Based Analysis Reveals the Taxonomy and Diversity of the Family Idiomarinaceae.</title>
        <authorList>
            <person name="Liu Y."/>
            <person name="Lai Q."/>
            <person name="Shao Z."/>
        </authorList>
    </citation>
    <scope>NUCLEOTIDE SEQUENCE [LARGE SCALE GENOMIC DNA]</scope>
    <source>
        <strain evidence="3 5">CF12-14</strain>
    </source>
</reference>
<evidence type="ECO:0000256" key="1">
    <source>
        <dbReference type="SAM" id="Phobius"/>
    </source>
</evidence>
<feature type="transmembrane region" description="Helical" evidence="1">
    <location>
        <begin position="127"/>
        <end position="149"/>
    </location>
</feature>
<sequence length="181" mass="20217">MEYAAYLFGALALITNFIGYRQNTINRYRLVAAFALAFLSVHFFILGAMAAGISLALGAVRNIVAMRYRQRWILYFFIALNIGFCLFEWFVLQNSAWLFVAYTSALIFTVGSIVLESAQSIRRWFIAAELLGMVYALSVGSVFGVLFNISNLTSIGLKLLSERRRAAATKKGPVASAQDWQ</sequence>
<evidence type="ECO:0000313" key="4">
    <source>
        <dbReference type="Proteomes" id="UP000249203"/>
    </source>
</evidence>
<dbReference type="InterPro" id="IPR019629">
    <property type="entry name" value="Uncharacterised_HI1736/YgjV"/>
</dbReference>
<proteinExistence type="predicted"/>
<evidence type="ECO:0000313" key="2">
    <source>
        <dbReference type="EMBL" id="RAJ98993.1"/>
    </source>
</evidence>
<dbReference type="AlphaFoldDB" id="A0A327X270"/>
<dbReference type="EMBL" id="QLMD01000004">
    <property type="protein sequence ID" value="RAJ98993.1"/>
    <property type="molecule type" value="Genomic_DNA"/>
</dbReference>
<feature type="transmembrane region" description="Helical" evidence="1">
    <location>
        <begin position="72"/>
        <end position="90"/>
    </location>
</feature>
<protein>
    <submittedName>
        <fullName evidence="2">Inner membrane protein</fullName>
    </submittedName>
</protein>
<accession>A0A327X270</accession>
<keyword evidence="1" id="KW-1133">Transmembrane helix</keyword>
<keyword evidence="1" id="KW-0472">Membrane</keyword>
<organism evidence="2 4">
    <name type="scientific">Aliidiomarina maris</name>
    <dbReference type="NCBI Taxonomy" id="531312"/>
    <lineage>
        <taxon>Bacteria</taxon>
        <taxon>Pseudomonadati</taxon>
        <taxon>Pseudomonadota</taxon>
        <taxon>Gammaproteobacteria</taxon>
        <taxon>Alteromonadales</taxon>
        <taxon>Idiomarinaceae</taxon>
        <taxon>Aliidiomarina</taxon>
    </lineage>
</organism>
<gene>
    <name evidence="2" type="ORF">B0I24_104197</name>
    <name evidence="3" type="ORF">CWE07_06550</name>
</gene>
<evidence type="ECO:0000313" key="3">
    <source>
        <dbReference type="EMBL" id="RUO25128.1"/>
    </source>
</evidence>
<dbReference type="RefSeq" id="WP_111569074.1">
    <property type="nucleotide sequence ID" value="NZ_PIPK01000004.1"/>
</dbReference>
<keyword evidence="1" id="KW-0812">Transmembrane</keyword>
<dbReference type="OrthoDB" id="6240152at2"/>
<feature type="transmembrane region" description="Helical" evidence="1">
    <location>
        <begin position="96"/>
        <end position="115"/>
    </location>
</feature>
<dbReference type="EMBL" id="PIPK01000004">
    <property type="protein sequence ID" value="RUO25128.1"/>
    <property type="molecule type" value="Genomic_DNA"/>
</dbReference>
<dbReference type="Proteomes" id="UP000287865">
    <property type="component" value="Unassembled WGS sequence"/>
</dbReference>
<evidence type="ECO:0000313" key="5">
    <source>
        <dbReference type="Proteomes" id="UP000287865"/>
    </source>
</evidence>
<feature type="transmembrane region" description="Helical" evidence="1">
    <location>
        <begin position="31"/>
        <end position="60"/>
    </location>
</feature>
<name>A0A327X270_9GAMM</name>
<comment type="caution">
    <text evidence="2">The sequence shown here is derived from an EMBL/GenBank/DDBJ whole genome shotgun (WGS) entry which is preliminary data.</text>
</comment>